<dbReference type="PROSITE" id="PS51409">
    <property type="entry name" value="ARGINASE_2"/>
    <property type="match status" value="1"/>
</dbReference>
<evidence type="ECO:0000313" key="5">
    <source>
        <dbReference type="Proteomes" id="UP000678499"/>
    </source>
</evidence>
<protein>
    <recommendedName>
        <fullName evidence="6">Arginase</fullName>
    </recommendedName>
</protein>
<evidence type="ECO:0000256" key="2">
    <source>
        <dbReference type="ARBA" id="ARBA00022801"/>
    </source>
</evidence>
<dbReference type="EMBL" id="CAJPEX010001176">
    <property type="protein sequence ID" value="CAG0918438.1"/>
    <property type="molecule type" value="Genomic_DNA"/>
</dbReference>
<reference evidence="4" key="1">
    <citation type="submission" date="2020-11" db="EMBL/GenBank/DDBJ databases">
        <authorList>
            <person name="Tran Van P."/>
        </authorList>
    </citation>
    <scope>NUCLEOTIDE SEQUENCE</scope>
</reference>
<gene>
    <name evidence="4" type="ORF">NMOB1V02_LOCUS5994</name>
</gene>
<dbReference type="PIRSF" id="PIRSF036979">
    <property type="entry name" value="Arginase"/>
    <property type="match status" value="1"/>
</dbReference>
<dbReference type="Proteomes" id="UP000678499">
    <property type="component" value="Unassembled WGS sequence"/>
</dbReference>
<dbReference type="GO" id="GO:0033389">
    <property type="term" value="P:putrescine biosynthetic process from arginine, via agmatine"/>
    <property type="evidence" value="ECO:0007669"/>
    <property type="project" value="TreeGrafter"/>
</dbReference>
<dbReference type="GO" id="GO:0008783">
    <property type="term" value="F:agmatinase activity"/>
    <property type="evidence" value="ECO:0007669"/>
    <property type="project" value="TreeGrafter"/>
</dbReference>
<dbReference type="InterPro" id="IPR006035">
    <property type="entry name" value="Ureohydrolase"/>
</dbReference>
<sequence>MSKTGDERIGDLVRSIEIDTLTEEEEAEILASRKAKIAIIGVPCDEGVKRNNGRPGAQQGPSVFRRILARTGTLENPEFEIDLKQAILIFDLGDVPVPNFSANRGPDDDQDELVGFHAEIKRYSRWALSRRMIPFVVGGGNDQSYAVAMAVVEHVRDNKFAMGGKDFIGVVNIDAHLDVRPLINVSVGAGGDQRRVYRANLELRHSGSPFHLLLRDPAFQSIEGTDTDGDRNQFVEYGAQGSQCSKEHATFVRDNGGRIVWLNELRGGIAPMSLALSRFRGVLDSFGLKVNALVSFDIDAIRSADCPGVSCPSAVGLTAEEALSICWESGSRDIVVAFDTSEFNPVIEADRTGRLLAAMFYNFCLGVAKRQSSRL</sequence>
<dbReference type="Gene3D" id="3.40.800.10">
    <property type="entry name" value="Ureohydrolase domain"/>
    <property type="match status" value="1"/>
</dbReference>
<evidence type="ECO:0000256" key="3">
    <source>
        <dbReference type="PROSITE-ProRule" id="PRU00742"/>
    </source>
</evidence>
<evidence type="ECO:0000256" key="1">
    <source>
        <dbReference type="ARBA" id="ARBA00022723"/>
    </source>
</evidence>
<organism evidence="4">
    <name type="scientific">Notodromas monacha</name>
    <dbReference type="NCBI Taxonomy" id="399045"/>
    <lineage>
        <taxon>Eukaryota</taxon>
        <taxon>Metazoa</taxon>
        <taxon>Ecdysozoa</taxon>
        <taxon>Arthropoda</taxon>
        <taxon>Crustacea</taxon>
        <taxon>Oligostraca</taxon>
        <taxon>Ostracoda</taxon>
        <taxon>Podocopa</taxon>
        <taxon>Podocopida</taxon>
        <taxon>Cypridocopina</taxon>
        <taxon>Cypridoidea</taxon>
        <taxon>Cyprididae</taxon>
        <taxon>Notodromas</taxon>
    </lineage>
</organism>
<dbReference type="AlphaFoldDB" id="A0A7R9BNH5"/>
<dbReference type="PANTHER" id="PTHR11358:SF26">
    <property type="entry name" value="GUANIDINO ACID HYDROLASE, MITOCHONDRIAL"/>
    <property type="match status" value="1"/>
</dbReference>
<evidence type="ECO:0000313" key="4">
    <source>
        <dbReference type="EMBL" id="CAD7278286.1"/>
    </source>
</evidence>
<proteinExistence type="inferred from homology"/>
<dbReference type="InterPro" id="IPR023696">
    <property type="entry name" value="Ureohydrolase_dom_sf"/>
</dbReference>
<dbReference type="PANTHER" id="PTHR11358">
    <property type="entry name" value="ARGINASE/AGMATINASE"/>
    <property type="match status" value="1"/>
</dbReference>
<name>A0A7R9BNH5_9CRUS</name>
<dbReference type="EMBL" id="OA883213">
    <property type="protein sequence ID" value="CAD7278286.1"/>
    <property type="molecule type" value="Genomic_DNA"/>
</dbReference>
<dbReference type="CDD" id="cd09988">
    <property type="entry name" value="Formimidoylglutamase"/>
    <property type="match status" value="1"/>
</dbReference>
<evidence type="ECO:0008006" key="6">
    <source>
        <dbReference type="Google" id="ProtNLM"/>
    </source>
</evidence>
<keyword evidence="1" id="KW-0479">Metal-binding</keyword>
<comment type="similarity">
    <text evidence="3">Belongs to the arginase family.</text>
</comment>
<keyword evidence="5" id="KW-1185">Reference proteome</keyword>
<dbReference type="SUPFAM" id="SSF52768">
    <property type="entry name" value="Arginase/deacetylase"/>
    <property type="match status" value="1"/>
</dbReference>
<dbReference type="Pfam" id="PF00491">
    <property type="entry name" value="Arginase"/>
    <property type="match status" value="1"/>
</dbReference>
<dbReference type="OrthoDB" id="6329884at2759"/>
<dbReference type="GO" id="GO:0046872">
    <property type="term" value="F:metal ion binding"/>
    <property type="evidence" value="ECO:0007669"/>
    <property type="project" value="UniProtKB-KW"/>
</dbReference>
<keyword evidence="2" id="KW-0378">Hydrolase</keyword>
<accession>A0A7R9BNH5</accession>